<dbReference type="EMBL" id="CP041016">
    <property type="protein sequence ID" value="QDC37613.1"/>
    <property type="molecule type" value="Genomic_DNA"/>
</dbReference>
<proteinExistence type="predicted"/>
<dbReference type="RefSeq" id="WP_062017419.1">
    <property type="nucleotide sequence ID" value="NZ_CP041016.1"/>
</dbReference>
<dbReference type="KEGG" id="sufl:FIL70_10660"/>
<protein>
    <submittedName>
        <fullName evidence="1">Uncharacterized protein</fullName>
    </submittedName>
</protein>
<dbReference type="Proteomes" id="UP000311469">
    <property type="component" value="Chromosome cSF1"/>
</dbReference>
<evidence type="ECO:0000313" key="1">
    <source>
        <dbReference type="EMBL" id="QDC37613.1"/>
    </source>
</evidence>
<sequence length="91" mass="10297">MTKMDVPGPIFGGGIVRKKWTDLRQASDCETSSAFTPWLMVKKPKQDRVPGDDDFGYFKSQEECRRIIGRYKKVADAMISDEEESGVDCLC</sequence>
<accession>A0A5B8CEA7</accession>
<reference evidence="1 2" key="1">
    <citation type="submission" date="2019-06" db="EMBL/GenBank/DDBJ databases">
        <title>Genome organization and adaptive potential of archetypical organophosphate degarding Sphingobium fuliginis ATCC 27551.</title>
        <authorList>
            <person name="Sarwar A."/>
            <person name="Parthasarathy S."/>
            <person name="Singh C."/>
            <person name="Siddavattam D."/>
        </authorList>
    </citation>
    <scope>NUCLEOTIDE SEQUENCE [LARGE SCALE GENOMIC DNA]</scope>
    <source>
        <strain evidence="1 2">ATCC 27551</strain>
    </source>
</reference>
<gene>
    <name evidence="1" type="ORF">FIL70_10660</name>
</gene>
<organism evidence="1 2">
    <name type="scientific">Sphingobium fuliginis ATCC 27551</name>
    <dbReference type="NCBI Taxonomy" id="1208342"/>
    <lineage>
        <taxon>Bacteria</taxon>
        <taxon>Pseudomonadati</taxon>
        <taxon>Pseudomonadota</taxon>
        <taxon>Alphaproteobacteria</taxon>
        <taxon>Sphingomonadales</taxon>
        <taxon>Sphingomonadaceae</taxon>
        <taxon>Sphingobium</taxon>
    </lineage>
</organism>
<dbReference type="AlphaFoldDB" id="A0A5B8CEA7"/>
<name>A0A5B8CEA7_SPHSA</name>
<evidence type="ECO:0000313" key="2">
    <source>
        <dbReference type="Proteomes" id="UP000311469"/>
    </source>
</evidence>